<gene>
    <name evidence="2" type="ORF">EVEC_LOCUS11603</name>
</gene>
<keyword evidence="3" id="KW-1185">Reference proteome</keyword>
<dbReference type="AlphaFoldDB" id="A0A0N4VN57"/>
<accession>A0A0N4VN57</accession>
<keyword evidence="1" id="KW-1133">Transmembrane helix</keyword>
<evidence type="ECO:0000313" key="2">
    <source>
        <dbReference type="EMBL" id="VDD96852.1"/>
    </source>
</evidence>
<dbReference type="WBParaSite" id="EVEC_0001240301-mRNA-1">
    <property type="protein sequence ID" value="EVEC_0001240301-mRNA-1"/>
    <property type="gene ID" value="EVEC_0001240301"/>
</dbReference>
<evidence type="ECO:0000256" key="1">
    <source>
        <dbReference type="SAM" id="Phobius"/>
    </source>
</evidence>
<keyword evidence="1" id="KW-0472">Membrane</keyword>
<dbReference type="EMBL" id="UXUI01012367">
    <property type="protein sequence ID" value="VDD96852.1"/>
    <property type="molecule type" value="Genomic_DNA"/>
</dbReference>
<proteinExistence type="predicted"/>
<name>A0A0N4VN57_ENTVE</name>
<keyword evidence="1" id="KW-0812">Transmembrane</keyword>
<reference evidence="2 3" key="2">
    <citation type="submission" date="2018-10" db="EMBL/GenBank/DDBJ databases">
        <authorList>
            <consortium name="Pathogen Informatics"/>
        </authorList>
    </citation>
    <scope>NUCLEOTIDE SEQUENCE [LARGE SCALE GENOMIC DNA]</scope>
</reference>
<evidence type="ECO:0000313" key="3">
    <source>
        <dbReference type="Proteomes" id="UP000274131"/>
    </source>
</evidence>
<evidence type="ECO:0000313" key="4">
    <source>
        <dbReference type="WBParaSite" id="EVEC_0001240301-mRNA-1"/>
    </source>
</evidence>
<organism evidence="4">
    <name type="scientific">Enterobius vermicularis</name>
    <name type="common">Human pinworm</name>
    <dbReference type="NCBI Taxonomy" id="51028"/>
    <lineage>
        <taxon>Eukaryota</taxon>
        <taxon>Metazoa</taxon>
        <taxon>Ecdysozoa</taxon>
        <taxon>Nematoda</taxon>
        <taxon>Chromadorea</taxon>
        <taxon>Rhabditida</taxon>
        <taxon>Spirurina</taxon>
        <taxon>Oxyuridomorpha</taxon>
        <taxon>Oxyuroidea</taxon>
        <taxon>Oxyuridae</taxon>
        <taxon>Enterobius</taxon>
    </lineage>
</organism>
<dbReference type="Proteomes" id="UP000274131">
    <property type="component" value="Unassembled WGS sequence"/>
</dbReference>
<sequence>MYIFFTVTLAKKKASLGATAITTMMGDYEYDNDFEAGITRYEEIYVDFCVCMCVCVCVCVCVWVSVCLCVFVGMRGGGHFVSELNFREVFQICGTVSSMHSRQTYPCEMILTRCASLVKSVGGVVVILSDVCGDGDGDGISGCVTGGGNGDCEKPFFFVCLVDMASGQPPNNEAMLP</sequence>
<protein>
    <submittedName>
        <fullName evidence="4">Secreted protein</fullName>
    </submittedName>
</protein>
<reference evidence="4" key="1">
    <citation type="submission" date="2017-02" db="UniProtKB">
        <authorList>
            <consortium name="WormBaseParasite"/>
        </authorList>
    </citation>
    <scope>IDENTIFICATION</scope>
</reference>
<feature type="transmembrane region" description="Helical" evidence="1">
    <location>
        <begin position="44"/>
        <end position="72"/>
    </location>
</feature>